<reference evidence="1 2" key="1">
    <citation type="submission" date="2021-06" db="EMBL/GenBank/DDBJ databases">
        <title>Caerostris extrusa draft genome.</title>
        <authorList>
            <person name="Kono N."/>
            <person name="Arakawa K."/>
        </authorList>
    </citation>
    <scope>NUCLEOTIDE SEQUENCE [LARGE SCALE GENOMIC DNA]</scope>
</reference>
<proteinExistence type="predicted"/>
<sequence>MNSPFQTRTTIMPIFSETIEAYWLQDPEPFVYLPKHAPRRIQSELEVLFLFSVGLLSQELRSSCDSSYSQLFQANRLTMQVARCK</sequence>
<name>A0AAV4TFC1_CAEEX</name>
<organism evidence="1 2">
    <name type="scientific">Caerostris extrusa</name>
    <name type="common">Bark spider</name>
    <name type="synonym">Caerostris bankana</name>
    <dbReference type="NCBI Taxonomy" id="172846"/>
    <lineage>
        <taxon>Eukaryota</taxon>
        <taxon>Metazoa</taxon>
        <taxon>Ecdysozoa</taxon>
        <taxon>Arthropoda</taxon>
        <taxon>Chelicerata</taxon>
        <taxon>Arachnida</taxon>
        <taxon>Araneae</taxon>
        <taxon>Araneomorphae</taxon>
        <taxon>Entelegynae</taxon>
        <taxon>Araneoidea</taxon>
        <taxon>Araneidae</taxon>
        <taxon>Caerostris</taxon>
    </lineage>
</organism>
<accession>A0AAV4TFC1</accession>
<gene>
    <name evidence="1" type="ORF">CEXT_514731</name>
</gene>
<dbReference type="EMBL" id="BPLR01011094">
    <property type="protein sequence ID" value="GIY44121.1"/>
    <property type="molecule type" value="Genomic_DNA"/>
</dbReference>
<evidence type="ECO:0000313" key="2">
    <source>
        <dbReference type="Proteomes" id="UP001054945"/>
    </source>
</evidence>
<protein>
    <submittedName>
        <fullName evidence="1">Uncharacterized protein</fullName>
    </submittedName>
</protein>
<dbReference type="AlphaFoldDB" id="A0AAV4TFC1"/>
<keyword evidence="2" id="KW-1185">Reference proteome</keyword>
<comment type="caution">
    <text evidence="1">The sequence shown here is derived from an EMBL/GenBank/DDBJ whole genome shotgun (WGS) entry which is preliminary data.</text>
</comment>
<evidence type="ECO:0000313" key="1">
    <source>
        <dbReference type="EMBL" id="GIY44121.1"/>
    </source>
</evidence>
<dbReference type="Proteomes" id="UP001054945">
    <property type="component" value="Unassembled WGS sequence"/>
</dbReference>